<evidence type="ECO:0000313" key="2">
    <source>
        <dbReference type="EMBL" id="SHN31763.1"/>
    </source>
</evidence>
<dbReference type="CDD" id="cd00761">
    <property type="entry name" value="Glyco_tranf_GTA_type"/>
    <property type="match status" value="1"/>
</dbReference>
<evidence type="ECO:0000313" key="3">
    <source>
        <dbReference type="Proteomes" id="UP000184513"/>
    </source>
</evidence>
<dbReference type="Gene3D" id="3.90.550.10">
    <property type="entry name" value="Spore Coat Polysaccharide Biosynthesis Protein SpsA, Chain A"/>
    <property type="match status" value="1"/>
</dbReference>
<dbReference type="GO" id="GO:0016740">
    <property type="term" value="F:transferase activity"/>
    <property type="evidence" value="ECO:0007669"/>
    <property type="project" value="UniProtKB-KW"/>
</dbReference>
<proteinExistence type="predicted"/>
<protein>
    <submittedName>
        <fullName evidence="2">Glycosyl transferase family 2</fullName>
    </submittedName>
</protein>
<accession>A0A1M7QKG9</accession>
<dbReference type="AlphaFoldDB" id="A0A1M7QKG9"/>
<organism evidence="2 3">
    <name type="scientific">Cyclobacterium lianum</name>
    <dbReference type="NCBI Taxonomy" id="388280"/>
    <lineage>
        <taxon>Bacteria</taxon>
        <taxon>Pseudomonadati</taxon>
        <taxon>Bacteroidota</taxon>
        <taxon>Cytophagia</taxon>
        <taxon>Cytophagales</taxon>
        <taxon>Cyclobacteriaceae</taxon>
        <taxon>Cyclobacterium</taxon>
    </lineage>
</organism>
<dbReference type="SUPFAM" id="SSF53448">
    <property type="entry name" value="Nucleotide-diphospho-sugar transferases"/>
    <property type="match status" value="1"/>
</dbReference>
<dbReference type="Pfam" id="PF00535">
    <property type="entry name" value="Glycos_transf_2"/>
    <property type="match status" value="1"/>
</dbReference>
<dbReference type="InterPro" id="IPR029044">
    <property type="entry name" value="Nucleotide-diphossugar_trans"/>
</dbReference>
<dbReference type="InterPro" id="IPR050834">
    <property type="entry name" value="Glycosyltransf_2"/>
</dbReference>
<dbReference type="Proteomes" id="UP000184513">
    <property type="component" value="Unassembled WGS sequence"/>
</dbReference>
<keyword evidence="2" id="KW-0808">Transferase</keyword>
<dbReference type="PANTHER" id="PTHR43685:SF2">
    <property type="entry name" value="GLYCOSYLTRANSFERASE 2-LIKE DOMAIN-CONTAINING PROTEIN"/>
    <property type="match status" value="1"/>
</dbReference>
<sequence>MFSIVIPLFNKKKFICRALDSVFEQRFKEFEVIVVDDGSTDGGGDLVEEQYKEKVKLIRQENQGVSCARNKGIQEAKYAYIAFLDADDYWHPDYLGFVSKVIEENPKVGIIGCHYDPYQLVNEPKLTYFRLENYFKKAVHNTRFFTSATCIKKEFFENQPGFDSNLKLGEDIDVWLRASLFFGDGIYIENTLVYYSKEDSMRATVKSYPLDQTLIPKVLSTEYYSNSIGDSTCSPFTFMKFQSKWTYLNLYQHYFSNDTRIEEVLSRIPKRFFLIHTIYSMPARVLKAVFSSNRISGLFRNYMKFCFRYLYT</sequence>
<dbReference type="EMBL" id="FRCY01000019">
    <property type="protein sequence ID" value="SHN31763.1"/>
    <property type="molecule type" value="Genomic_DNA"/>
</dbReference>
<gene>
    <name evidence="2" type="ORF">SAMN04488057_11971</name>
</gene>
<keyword evidence="3" id="KW-1185">Reference proteome</keyword>
<reference evidence="2 3" key="1">
    <citation type="submission" date="2016-11" db="EMBL/GenBank/DDBJ databases">
        <authorList>
            <person name="Jaros S."/>
            <person name="Januszkiewicz K."/>
            <person name="Wedrychowicz H."/>
        </authorList>
    </citation>
    <scope>NUCLEOTIDE SEQUENCE [LARGE SCALE GENOMIC DNA]</scope>
    <source>
        <strain evidence="2 3">CGMCC 1.6102</strain>
    </source>
</reference>
<dbReference type="STRING" id="388280.SAMN04488057_11971"/>
<evidence type="ECO:0000259" key="1">
    <source>
        <dbReference type="Pfam" id="PF00535"/>
    </source>
</evidence>
<dbReference type="InterPro" id="IPR001173">
    <property type="entry name" value="Glyco_trans_2-like"/>
</dbReference>
<feature type="domain" description="Glycosyltransferase 2-like" evidence="1">
    <location>
        <begin position="3"/>
        <end position="145"/>
    </location>
</feature>
<name>A0A1M7QKG9_9BACT</name>
<dbReference type="RefSeq" id="WP_073097672.1">
    <property type="nucleotide sequence ID" value="NZ_FRCY01000019.1"/>
</dbReference>
<dbReference type="PANTHER" id="PTHR43685">
    <property type="entry name" value="GLYCOSYLTRANSFERASE"/>
    <property type="match status" value="1"/>
</dbReference>